<dbReference type="Proteomes" id="UP000289257">
    <property type="component" value="Unassembled WGS sequence"/>
</dbReference>
<accession>A0A4Q0AID9</accession>
<organism evidence="1 2">
    <name type="scientific">Candidatus Microsaccharimonas sossegonensis</name>
    <dbReference type="NCBI Taxonomy" id="2506948"/>
    <lineage>
        <taxon>Bacteria</taxon>
        <taxon>Candidatus Saccharimonadota</taxon>
        <taxon>Candidatus Saccharimonadia</taxon>
        <taxon>Candidatus Saccharimonadales</taxon>
        <taxon>Candidatus Saccharimonadaceae</taxon>
        <taxon>Candidatus Microsaccharimonas</taxon>
    </lineage>
</organism>
<sequence length="233" mass="24098">MAEQRLPTVNGDDGTWGGILNTFLDKEHYNDGTDNPAANGGHEKVTLRPGTSSAGTAPLKFSLGSLLTTPETGAIEFLNDRLYFTQTTGTTRKTVATYDDTAGAAGDIYYRDSGGNLIRLGIGATANVLTVSGGVPVWAIGGNSRSINVISTATTAGANTATDYVYVVSGTTTLTLPTAVGNSNLYTVTNVGTNVVTVATTLSQTINSSSTATLPISNMSLDFLSNGSDWIVQ</sequence>
<dbReference type="AlphaFoldDB" id="A0A4Q0AID9"/>
<evidence type="ECO:0000313" key="2">
    <source>
        <dbReference type="Proteomes" id="UP000289257"/>
    </source>
</evidence>
<comment type="caution">
    <text evidence="1">The sequence shown here is derived from an EMBL/GenBank/DDBJ whole genome shotgun (WGS) entry which is preliminary data.</text>
</comment>
<evidence type="ECO:0000313" key="1">
    <source>
        <dbReference type="EMBL" id="RWZ78914.1"/>
    </source>
</evidence>
<gene>
    <name evidence="1" type="ORF">EOT05_04195</name>
</gene>
<keyword evidence="2" id="KW-1185">Reference proteome</keyword>
<proteinExistence type="predicted"/>
<name>A0A4Q0AID9_9BACT</name>
<reference evidence="1" key="1">
    <citation type="submission" date="2019-01" db="EMBL/GenBank/DDBJ databases">
        <title>Genomic signatures and co-occurrence patterns of the ultra-small Saccharimodia (Patescibacteria phylum) suggest a symbiotic lifestyle.</title>
        <authorList>
            <person name="Lemos L."/>
            <person name="Medeiros J."/>
            <person name="Andreote F."/>
            <person name="Fernandes G."/>
            <person name="Varani A."/>
            <person name="Oliveira G."/>
            <person name="Pylro V."/>
        </authorList>
    </citation>
    <scope>NUCLEOTIDE SEQUENCE [LARGE SCALE GENOMIC DNA]</scope>
    <source>
        <strain evidence="1">AMD02</strain>
    </source>
</reference>
<dbReference type="EMBL" id="SCKX01000001">
    <property type="protein sequence ID" value="RWZ78914.1"/>
    <property type="molecule type" value="Genomic_DNA"/>
</dbReference>
<protein>
    <submittedName>
        <fullName evidence="1">Uncharacterized protein</fullName>
    </submittedName>
</protein>